<evidence type="ECO:0000313" key="2">
    <source>
        <dbReference type="Proteomes" id="UP000281553"/>
    </source>
</evidence>
<dbReference type="EMBL" id="UYRU01042755">
    <property type="protein sequence ID" value="VDK77662.1"/>
    <property type="molecule type" value="Genomic_DNA"/>
</dbReference>
<gene>
    <name evidence="1" type="ORF">DILT_LOCUS2879</name>
</gene>
<evidence type="ECO:0000313" key="1">
    <source>
        <dbReference type="EMBL" id="VDK77662.1"/>
    </source>
</evidence>
<sequence length="71" mass="8311">MAPEYYAERMLDVTKLVDEATASLDDCYEALQLMRESCNEACLHVHPFNDCLRKCWAGWKYGRLTCRLKFS</sequence>
<dbReference type="Proteomes" id="UP000281553">
    <property type="component" value="Unassembled WGS sequence"/>
</dbReference>
<protein>
    <submittedName>
        <fullName evidence="1">Uncharacterized protein</fullName>
    </submittedName>
</protein>
<keyword evidence="2" id="KW-1185">Reference proteome</keyword>
<accession>A0A3P6SP68</accession>
<dbReference type="OrthoDB" id="6243760at2759"/>
<reference evidence="1 2" key="1">
    <citation type="submission" date="2018-11" db="EMBL/GenBank/DDBJ databases">
        <authorList>
            <consortium name="Pathogen Informatics"/>
        </authorList>
    </citation>
    <scope>NUCLEOTIDE SEQUENCE [LARGE SCALE GENOMIC DNA]</scope>
</reference>
<dbReference type="AlphaFoldDB" id="A0A3P6SP68"/>
<organism evidence="1 2">
    <name type="scientific">Dibothriocephalus latus</name>
    <name type="common">Fish tapeworm</name>
    <name type="synonym">Diphyllobothrium latum</name>
    <dbReference type="NCBI Taxonomy" id="60516"/>
    <lineage>
        <taxon>Eukaryota</taxon>
        <taxon>Metazoa</taxon>
        <taxon>Spiralia</taxon>
        <taxon>Lophotrochozoa</taxon>
        <taxon>Platyhelminthes</taxon>
        <taxon>Cestoda</taxon>
        <taxon>Eucestoda</taxon>
        <taxon>Diphyllobothriidea</taxon>
        <taxon>Diphyllobothriidae</taxon>
        <taxon>Dibothriocephalus</taxon>
    </lineage>
</organism>
<proteinExistence type="predicted"/>
<name>A0A3P6SP68_DIBLA</name>